<dbReference type="InterPro" id="IPR008869">
    <property type="entry name" value="MlaC/ttg2D"/>
</dbReference>
<reference evidence="3" key="1">
    <citation type="journal article" date="2019" name="Int. J. Syst. Evol. Microbiol.">
        <title>The Global Catalogue of Microorganisms (GCM) 10K type strain sequencing project: providing services to taxonomists for standard genome sequencing and annotation.</title>
        <authorList>
            <consortium name="The Broad Institute Genomics Platform"/>
            <consortium name="The Broad Institute Genome Sequencing Center for Infectious Disease"/>
            <person name="Wu L."/>
            <person name="Ma J."/>
        </authorList>
    </citation>
    <scope>NUCLEOTIDE SEQUENCE [LARGE SCALE GENOMIC DNA]</scope>
    <source>
        <strain evidence="3">KACC 11588</strain>
    </source>
</reference>
<proteinExistence type="predicted"/>
<evidence type="ECO:0000313" key="2">
    <source>
        <dbReference type="EMBL" id="MFC5565956.1"/>
    </source>
</evidence>
<keyword evidence="3" id="KW-1185">Reference proteome</keyword>
<dbReference type="Gene3D" id="3.10.450.710">
    <property type="entry name" value="Tgt2/MlaC"/>
    <property type="match status" value="1"/>
</dbReference>
<evidence type="ECO:0000313" key="3">
    <source>
        <dbReference type="Proteomes" id="UP001596056"/>
    </source>
</evidence>
<comment type="caution">
    <text evidence="2">The sequence shown here is derived from an EMBL/GenBank/DDBJ whole genome shotgun (WGS) entry which is preliminary data.</text>
</comment>
<organism evidence="2 3">
    <name type="scientific">Rubellimicrobium aerolatum</name>
    <dbReference type="NCBI Taxonomy" id="490979"/>
    <lineage>
        <taxon>Bacteria</taxon>
        <taxon>Pseudomonadati</taxon>
        <taxon>Pseudomonadota</taxon>
        <taxon>Alphaproteobacteria</taxon>
        <taxon>Rhodobacterales</taxon>
        <taxon>Roseobacteraceae</taxon>
        <taxon>Rubellimicrobium</taxon>
    </lineage>
</organism>
<dbReference type="InterPro" id="IPR042245">
    <property type="entry name" value="Tgt2/MlaC_sf"/>
</dbReference>
<dbReference type="Proteomes" id="UP001596056">
    <property type="component" value="Unassembled WGS sequence"/>
</dbReference>
<dbReference type="EMBL" id="JBHSNA010000003">
    <property type="protein sequence ID" value="MFC5565956.1"/>
    <property type="molecule type" value="Genomic_DNA"/>
</dbReference>
<sequence length="203" mass="22006">MPSSLATRHPVRRAWRGCPSEGFHRSRRCSYTTDDPSVTLGCDVAQRSTDRASAPAAGGLRRAPPASGIHDPHEGLSRRVPAFNRADARAATPDQLRRCTQAFSSYIARKHGSRLREFIGGRVQVEGARAVPDGIEVTTTAVFANAAPFRVDFRASEATGQPRSFNLGVEGANLLLPERTEIQAMLDQRGGDIDRLTPGLSQM</sequence>
<accession>A0ABW0SAU0</accession>
<protein>
    <submittedName>
        <fullName evidence="2">Phospholipid-binding protein MlaC</fullName>
    </submittedName>
</protein>
<dbReference type="RefSeq" id="WP_209840241.1">
    <property type="nucleotide sequence ID" value="NZ_JAGGJP010000007.1"/>
</dbReference>
<dbReference type="Pfam" id="PF05494">
    <property type="entry name" value="MlaC"/>
    <property type="match status" value="1"/>
</dbReference>
<feature type="region of interest" description="Disordered" evidence="1">
    <location>
        <begin position="48"/>
        <end position="78"/>
    </location>
</feature>
<name>A0ABW0SAU0_9RHOB</name>
<evidence type="ECO:0000256" key="1">
    <source>
        <dbReference type="SAM" id="MobiDB-lite"/>
    </source>
</evidence>
<gene>
    <name evidence="2" type="ORF">ACFPOC_05915</name>
</gene>
<feature type="compositionally biased region" description="Low complexity" evidence="1">
    <location>
        <begin position="51"/>
        <end position="68"/>
    </location>
</feature>